<dbReference type="AlphaFoldDB" id="U5CP32"/>
<feature type="transmembrane region" description="Helical" evidence="1">
    <location>
        <begin position="150"/>
        <end position="175"/>
    </location>
</feature>
<feature type="transmembrane region" description="Helical" evidence="1">
    <location>
        <begin position="122"/>
        <end position="144"/>
    </location>
</feature>
<feature type="transmembrane region" description="Helical" evidence="1">
    <location>
        <begin position="28"/>
        <end position="53"/>
    </location>
</feature>
<feature type="transmembrane region" description="Helical" evidence="1">
    <location>
        <begin position="65"/>
        <end position="90"/>
    </location>
</feature>
<comment type="caution">
    <text evidence="2">The sequence shown here is derived from an EMBL/GenBank/DDBJ whole genome shotgun (WGS) entry which is preliminary data.</text>
</comment>
<organism evidence="2 3">
    <name type="scientific">Caldanaerobacter subterraneus subsp. yonseiensis KB-1</name>
    <dbReference type="NCBI Taxonomy" id="1388761"/>
    <lineage>
        <taxon>Bacteria</taxon>
        <taxon>Bacillati</taxon>
        <taxon>Bacillota</taxon>
        <taxon>Clostridia</taxon>
        <taxon>Thermoanaerobacterales</taxon>
        <taxon>Thermoanaerobacteraceae</taxon>
        <taxon>Caldanaerobacter</taxon>
    </lineage>
</organism>
<name>U5CP32_CALSX</name>
<gene>
    <name evidence="2" type="ORF">O163_08880</name>
</gene>
<protein>
    <submittedName>
        <fullName evidence="2">Membrane protein</fullName>
    </submittedName>
</protein>
<evidence type="ECO:0000256" key="1">
    <source>
        <dbReference type="SAM" id="Phobius"/>
    </source>
</evidence>
<sequence length="186" mass="19550">MTAVYTPVYTIVVRIYTGRYLMMKAKEITVGGLLAALALVIPLAFGGVLGIVIPPFSATLASHVPVMLAMVVSPATAVFVGLVSALGFLIKLGPVIAARAAVHAVFGYVGAKMIQRGYSFPVALAATLPIHAGLEALVVMPFGFDFYKAFVVVGVGTMIHHVIDSAIALAVFYALNPILKLKTIQH</sequence>
<evidence type="ECO:0000313" key="2">
    <source>
        <dbReference type="EMBL" id="ERM91753.1"/>
    </source>
</evidence>
<keyword evidence="1" id="KW-1133">Transmembrane helix</keyword>
<proteinExistence type="predicted"/>
<evidence type="ECO:0000313" key="3">
    <source>
        <dbReference type="Proteomes" id="UP000016856"/>
    </source>
</evidence>
<accession>U5CP32</accession>
<reference evidence="2 3" key="1">
    <citation type="journal article" date="2013" name="Genome Announc.">
        <title>Draft Genome Sequence of an Anaerobic and Extremophilic Bacterium, Caldanaerobacter yonseiensis, Isolated from a Geothermal Hot Stream.</title>
        <authorList>
            <person name="Lee S.J."/>
            <person name="Lee Y.J."/>
            <person name="Park G.S."/>
            <person name="Kim B.C."/>
            <person name="Lee S.J."/>
            <person name="Shin J.H."/>
            <person name="Lee D.W."/>
        </authorList>
    </citation>
    <scope>NUCLEOTIDE SEQUENCE [LARGE SCALE GENOMIC DNA]</scope>
    <source>
        <strain evidence="2 3">KB-1</strain>
    </source>
</reference>
<dbReference type="EMBL" id="AXDC01000024">
    <property type="protein sequence ID" value="ERM91753.1"/>
    <property type="molecule type" value="Genomic_DNA"/>
</dbReference>
<keyword evidence="1" id="KW-0472">Membrane</keyword>
<keyword evidence="1" id="KW-0812">Transmembrane</keyword>
<dbReference type="Proteomes" id="UP000016856">
    <property type="component" value="Unassembled WGS sequence"/>
</dbReference>
<dbReference type="PATRIC" id="fig|1388761.3.peg.1787"/>